<keyword evidence="2" id="KW-0285">Flavoprotein</keyword>
<feature type="domain" description="Flavin reductase like" evidence="4">
    <location>
        <begin position="12"/>
        <end position="147"/>
    </location>
</feature>
<comment type="similarity">
    <text evidence="3">Belongs to the flavoredoxin family.</text>
</comment>
<comment type="caution">
    <text evidence="5">The sequence shown here is derived from an EMBL/GenBank/DDBJ whole genome shotgun (WGS) entry which is preliminary data.</text>
</comment>
<evidence type="ECO:0000256" key="2">
    <source>
        <dbReference type="ARBA" id="ARBA00022630"/>
    </source>
</evidence>
<dbReference type="Pfam" id="PF01613">
    <property type="entry name" value="Flavin_Reduct"/>
    <property type="match status" value="1"/>
</dbReference>
<dbReference type="SUPFAM" id="SSF50475">
    <property type="entry name" value="FMN-binding split barrel"/>
    <property type="match status" value="1"/>
</dbReference>
<organism evidence="5 6">
    <name type="scientific">Methanogenium marinum</name>
    <dbReference type="NCBI Taxonomy" id="348610"/>
    <lineage>
        <taxon>Archaea</taxon>
        <taxon>Methanobacteriati</taxon>
        <taxon>Methanobacteriota</taxon>
        <taxon>Stenosarchaea group</taxon>
        <taxon>Methanomicrobia</taxon>
        <taxon>Methanomicrobiales</taxon>
        <taxon>Methanomicrobiaceae</taxon>
        <taxon>Methanogenium</taxon>
    </lineage>
</organism>
<dbReference type="EMBL" id="JAKELO010000002">
    <property type="protein sequence ID" value="MDE4908257.1"/>
    <property type="molecule type" value="Genomic_DNA"/>
</dbReference>
<evidence type="ECO:0000313" key="5">
    <source>
        <dbReference type="EMBL" id="MDE4908257.1"/>
    </source>
</evidence>
<dbReference type="AlphaFoldDB" id="A0A9Q4KUE4"/>
<sequence>MKKIRIGTNVFLPMPVVLVGTEIGGRPNVLTAGWVSRVNADPPLIAVSINQINATPEGIRENGTFSINLPTAAMMGVADYCGLVSCRYTDKSDLFEFFRGTLIGAPMIQNCPLTMECRLIDTVELPTHLLFIGEIVGGYADENILNQKIPDINAMKPLILTMPDNAYRTLGEYAGKAWSEGTHLARGT</sequence>
<gene>
    <name evidence="5" type="ORF">L0665_06495</name>
</gene>
<dbReference type="PANTHER" id="PTHR43567:SF1">
    <property type="entry name" value="FLAVOREDOXIN"/>
    <property type="match status" value="1"/>
</dbReference>
<protein>
    <submittedName>
        <fullName evidence="5">Flavin reductase family protein</fullName>
    </submittedName>
</protein>
<name>A0A9Q4KUE4_9EURY</name>
<evidence type="ECO:0000313" key="6">
    <source>
        <dbReference type="Proteomes" id="UP001143747"/>
    </source>
</evidence>
<dbReference type="RefSeq" id="WP_274924890.1">
    <property type="nucleotide sequence ID" value="NZ_JAKELO010000002.1"/>
</dbReference>
<dbReference type="InterPro" id="IPR052174">
    <property type="entry name" value="Flavoredoxin"/>
</dbReference>
<dbReference type="InterPro" id="IPR002563">
    <property type="entry name" value="Flavin_Rdtase-like_dom"/>
</dbReference>
<proteinExistence type="inferred from homology"/>
<dbReference type="PANTHER" id="PTHR43567">
    <property type="entry name" value="FLAVOREDOXIN-RELATED-RELATED"/>
    <property type="match status" value="1"/>
</dbReference>
<dbReference type="SMART" id="SM00903">
    <property type="entry name" value="Flavin_Reduct"/>
    <property type="match status" value="1"/>
</dbReference>
<reference evidence="5" key="1">
    <citation type="submission" date="2022-01" db="EMBL/GenBank/DDBJ databases">
        <title>Draft genome of Methanogenium marinum DSM 15558.</title>
        <authorList>
            <person name="Chen S.-C."/>
            <person name="You Y.-T."/>
        </authorList>
    </citation>
    <scope>NUCLEOTIDE SEQUENCE</scope>
    <source>
        <strain evidence="5">DSM 15558</strain>
    </source>
</reference>
<dbReference type="GO" id="GO:0010181">
    <property type="term" value="F:FMN binding"/>
    <property type="evidence" value="ECO:0007669"/>
    <property type="project" value="InterPro"/>
</dbReference>
<dbReference type="Gene3D" id="2.30.110.10">
    <property type="entry name" value="Electron Transport, Fmn-binding Protein, Chain A"/>
    <property type="match status" value="1"/>
</dbReference>
<comment type="cofactor">
    <cofactor evidence="1">
        <name>FMN</name>
        <dbReference type="ChEBI" id="CHEBI:58210"/>
    </cofactor>
</comment>
<evidence type="ECO:0000256" key="1">
    <source>
        <dbReference type="ARBA" id="ARBA00001917"/>
    </source>
</evidence>
<keyword evidence="6" id="KW-1185">Reference proteome</keyword>
<dbReference type="InterPro" id="IPR012349">
    <property type="entry name" value="Split_barrel_FMN-bd"/>
</dbReference>
<evidence type="ECO:0000259" key="4">
    <source>
        <dbReference type="SMART" id="SM00903"/>
    </source>
</evidence>
<accession>A0A9Q4KUE4</accession>
<dbReference type="Proteomes" id="UP001143747">
    <property type="component" value="Unassembled WGS sequence"/>
</dbReference>
<evidence type="ECO:0000256" key="3">
    <source>
        <dbReference type="ARBA" id="ARBA00038054"/>
    </source>
</evidence>